<evidence type="ECO:0000256" key="2">
    <source>
        <dbReference type="ARBA" id="ARBA00022737"/>
    </source>
</evidence>
<dbReference type="SMART" id="SM00225">
    <property type="entry name" value="BTB"/>
    <property type="match status" value="1"/>
</dbReference>
<feature type="transmembrane region" description="Helical" evidence="3">
    <location>
        <begin position="117"/>
        <end position="136"/>
    </location>
</feature>
<dbReference type="Gene3D" id="3.30.710.10">
    <property type="entry name" value="Potassium Channel Kv1.1, Chain A"/>
    <property type="match status" value="1"/>
</dbReference>
<proteinExistence type="predicted"/>
<dbReference type="InterPro" id="IPR000210">
    <property type="entry name" value="BTB/POZ_dom"/>
</dbReference>
<feature type="transmembrane region" description="Helical" evidence="3">
    <location>
        <begin position="91"/>
        <end position="111"/>
    </location>
</feature>
<dbReference type="SUPFAM" id="SSF54695">
    <property type="entry name" value="POZ domain"/>
    <property type="match status" value="1"/>
</dbReference>
<keyword evidence="2" id="KW-0677">Repeat</keyword>
<keyword evidence="3" id="KW-0472">Membrane</keyword>
<accession>A0A7J7K914</accession>
<evidence type="ECO:0000256" key="1">
    <source>
        <dbReference type="ARBA" id="ARBA00022441"/>
    </source>
</evidence>
<dbReference type="Pfam" id="PF00651">
    <property type="entry name" value="BTB"/>
    <property type="match status" value="1"/>
</dbReference>
<evidence type="ECO:0000259" key="4">
    <source>
        <dbReference type="PROSITE" id="PS50097"/>
    </source>
</evidence>
<feature type="domain" description="BTB" evidence="4">
    <location>
        <begin position="41"/>
        <end position="108"/>
    </location>
</feature>
<reference evidence="5" key="1">
    <citation type="submission" date="2020-06" db="EMBL/GenBank/DDBJ databases">
        <title>Draft genome of Bugula neritina, a colonial animal packing powerful symbionts and potential medicines.</title>
        <authorList>
            <person name="Rayko M."/>
        </authorList>
    </citation>
    <scope>NUCLEOTIDE SEQUENCE [LARGE SCALE GENOMIC DNA]</scope>
    <source>
        <strain evidence="5">Kwan_BN1</strain>
    </source>
</reference>
<evidence type="ECO:0000256" key="3">
    <source>
        <dbReference type="SAM" id="Phobius"/>
    </source>
</evidence>
<evidence type="ECO:0000313" key="5">
    <source>
        <dbReference type="EMBL" id="KAF6035120.1"/>
    </source>
</evidence>
<comment type="caution">
    <text evidence="5">The sequence shown here is derived from an EMBL/GenBank/DDBJ whole genome shotgun (WGS) entry which is preliminary data.</text>
</comment>
<evidence type="ECO:0000313" key="6">
    <source>
        <dbReference type="Proteomes" id="UP000593567"/>
    </source>
</evidence>
<dbReference type="PANTHER" id="PTHR45632:SF3">
    <property type="entry name" value="KELCH-LIKE PROTEIN 32"/>
    <property type="match status" value="1"/>
</dbReference>
<dbReference type="Proteomes" id="UP000593567">
    <property type="component" value="Unassembled WGS sequence"/>
</dbReference>
<dbReference type="EMBL" id="VXIV02000933">
    <property type="protein sequence ID" value="KAF6035120.1"/>
    <property type="molecule type" value="Genomic_DNA"/>
</dbReference>
<organism evidence="5 6">
    <name type="scientific">Bugula neritina</name>
    <name type="common">Brown bryozoan</name>
    <name type="synonym">Sertularia neritina</name>
    <dbReference type="NCBI Taxonomy" id="10212"/>
    <lineage>
        <taxon>Eukaryota</taxon>
        <taxon>Metazoa</taxon>
        <taxon>Spiralia</taxon>
        <taxon>Lophotrochozoa</taxon>
        <taxon>Bryozoa</taxon>
        <taxon>Gymnolaemata</taxon>
        <taxon>Cheilostomatida</taxon>
        <taxon>Flustrina</taxon>
        <taxon>Buguloidea</taxon>
        <taxon>Bugulidae</taxon>
        <taxon>Bugula</taxon>
    </lineage>
</organism>
<dbReference type="PROSITE" id="PS50097">
    <property type="entry name" value="BTB"/>
    <property type="match status" value="1"/>
</dbReference>
<keyword evidence="3" id="KW-1133">Transmembrane helix</keyword>
<dbReference type="AlphaFoldDB" id="A0A7J7K914"/>
<keyword evidence="3" id="KW-0812">Transmembrane</keyword>
<dbReference type="OrthoDB" id="45365at2759"/>
<protein>
    <submittedName>
        <fullName evidence="5">KLHL4</fullName>
    </submittedName>
</protein>
<name>A0A7J7K914_BUGNE</name>
<feature type="transmembrane region" description="Helical" evidence="3">
    <location>
        <begin position="157"/>
        <end position="176"/>
    </location>
</feature>
<keyword evidence="1" id="KW-0880">Kelch repeat</keyword>
<dbReference type="PANTHER" id="PTHR45632">
    <property type="entry name" value="LD33804P"/>
    <property type="match status" value="1"/>
</dbReference>
<sequence>MFHKKTPISQHGGGQHLFHPKNHADKVLSKLKDCYNTETLVDVVLKAGSHRIPAHKLMLSSCSHYFAAMFTNDVVEAEQQEVTLQGIDGDALHAIVTYMYTGIYAIVTYMYTGIYAIVTYMYTGICYCYVHVYRYICYCYVHVYRYICYCYVHVYRYICYCYVHYTGIYAIVTYMYTGIYMPLLRTCIKVYICYCYVHVYRYIYMLLLQVLW</sequence>
<gene>
    <name evidence="5" type="ORF">EB796_006576</name>
</gene>
<keyword evidence="6" id="KW-1185">Reference proteome</keyword>
<dbReference type="InterPro" id="IPR011333">
    <property type="entry name" value="SKP1/BTB/POZ_sf"/>
</dbReference>